<evidence type="ECO:0000313" key="3">
    <source>
        <dbReference type="Proteomes" id="UP000225379"/>
    </source>
</evidence>
<dbReference type="InterPro" id="IPR003593">
    <property type="entry name" value="AAA+_ATPase"/>
</dbReference>
<proteinExistence type="predicted"/>
<organism evidence="2 3">
    <name type="scientific">Azospirillum palustre</name>
    <dbReference type="NCBI Taxonomy" id="2044885"/>
    <lineage>
        <taxon>Bacteria</taxon>
        <taxon>Pseudomonadati</taxon>
        <taxon>Pseudomonadota</taxon>
        <taxon>Alphaproteobacteria</taxon>
        <taxon>Rhodospirillales</taxon>
        <taxon>Azospirillaceae</taxon>
        <taxon>Azospirillum</taxon>
    </lineage>
</organism>
<dbReference type="GO" id="GO:0016887">
    <property type="term" value="F:ATP hydrolysis activity"/>
    <property type="evidence" value="ECO:0007669"/>
    <property type="project" value="InterPro"/>
</dbReference>
<dbReference type="CDD" id="cd19481">
    <property type="entry name" value="RecA-like_protease"/>
    <property type="match status" value="1"/>
</dbReference>
<dbReference type="GO" id="GO:0005886">
    <property type="term" value="C:plasma membrane"/>
    <property type="evidence" value="ECO:0007669"/>
    <property type="project" value="TreeGrafter"/>
</dbReference>
<dbReference type="Gene3D" id="1.10.8.60">
    <property type="match status" value="1"/>
</dbReference>
<comment type="caution">
    <text evidence="2">The sequence shown here is derived from an EMBL/GenBank/DDBJ whole genome shotgun (WGS) entry which is preliminary data.</text>
</comment>
<dbReference type="OrthoDB" id="9809379at2"/>
<dbReference type="AlphaFoldDB" id="A0A2B8BIC9"/>
<dbReference type="Gene3D" id="3.40.50.300">
    <property type="entry name" value="P-loop containing nucleotide triphosphate hydrolases"/>
    <property type="match status" value="1"/>
</dbReference>
<dbReference type="InterPro" id="IPR037219">
    <property type="entry name" value="Peptidase_M41-like"/>
</dbReference>
<dbReference type="GO" id="GO:0004222">
    <property type="term" value="F:metalloendopeptidase activity"/>
    <property type="evidence" value="ECO:0007669"/>
    <property type="project" value="InterPro"/>
</dbReference>
<dbReference type="SUPFAM" id="SSF52540">
    <property type="entry name" value="P-loop containing nucleoside triphosphate hydrolases"/>
    <property type="match status" value="1"/>
</dbReference>
<dbReference type="GO" id="GO:0030163">
    <property type="term" value="P:protein catabolic process"/>
    <property type="evidence" value="ECO:0007669"/>
    <property type="project" value="TreeGrafter"/>
</dbReference>
<protein>
    <submittedName>
        <fullName evidence="2">ATP-dependent Zn protease</fullName>
    </submittedName>
</protein>
<dbReference type="Pfam" id="PF01434">
    <property type="entry name" value="Peptidase_M41"/>
    <property type="match status" value="1"/>
</dbReference>
<dbReference type="InterPro" id="IPR003959">
    <property type="entry name" value="ATPase_AAA_core"/>
</dbReference>
<feature type="domain" description="AAA+ ATPase" evidence="1">
    <location>
        <begin position="275"/>
        <end position="414"/>
    </location>
</feature>
<dbReference type="InterPro" id="IPR000642">
    <property type="entry name" value="Peptidase_M41"/>
</dbReference>
<evidence type="ECO:0000313" key="2">
    <source>
        <dbReference type="EMBL" id="PGH57691.1"/>
    </source>
</evidence>
<dbReference type="InterPro" id="IPR027417">
    <property type="entry name" value="P-loop_NTPase"/>
</dbReference>
<dbReference type="SUPFAM" id="SSF140990">
    <property type="entry name" value="FtsH protease domain-like"/>
    <property type="match status" value="1"/>
</dbReference>
<gene>
    <name evidence="2" type="ORF">CRT60_06790</name>
</gene>
<dbReference type="PANTHER" id="PTHR23076:SF97">
    <property type="entry name" value="ATP-DEPENDENT ZINC METALLOPROTEASE YME1L1"/>
    <property type="match status" value="1"/>
</dbReference>
<dbReference type="GO" id="GO:0005524">
    <property type="term" value="F:ATP binding"/>
    <property type="evidence" value="ECO:0007669"/>
    <property type="project" value="InterPro"/>
</dbReference>
<dbReference type="PANTHER" id="PTHR23076">
    <property type="entry name" value="METALLOPROTEASE M41 FTSH"/>
    <property type="match status" value="1"/>
</dbReference>
<dbReference type="SMART" id="SM00382">
    <property type="entry name" value="AAA"/>
    <property type="match status" value="1"/>
</dbReference>
<reference evidence="3" key="1">
    <citation type="submission" date="2017-10" db="EMBL/GenBank/DDBJ databases">
        <authorList>
            <person name="Kravchenko I.K."/>
            <person name="Grouzdev D.S."/>
        </authorList>
    </citation>
    <scope>NUCLEOTIDE SEQUENCE [LARGE SCALE GENOMIC DNA]</scope>
    <source>
        <strain evidence="3">B2</strain>
    </source>
</reference>
<sequence length="671" mass="72473">MAPTSDMSSGFTTKLHGPTVMDSGLDAAVRDETPDDPAEAAAFELLRRALDAAPQQKEILAANEPMAVIVEVPAAEWVDLISIVWGELVWPDLIRGATGDALKRSFGWEPFEGSCWVAYSRDGTEKHHRPDVGNEGVSAILGAGCSVVGFSQSPERHLPRALIQVAEIRVVVPQMDREALTMVVGMLTGCRPSVEIPDRLHSLITIEDLRLAWRPDRNADAYAARLLRLLERKANLRPQLTLDQMHGMDEAVAWGTALARDLAEFRRGCLAWSTVDRGALLFGPPGTGKTTFARALAGTCGVPLICGSLYLWQAAGHLGDMLKAMRATFNEARAMAPSILFIDEIDSFGDRASFMHEYRDYSTQVVNGFLEELDGVGGREGIVVVGACNAPDRMDPAILRSGRLDRAILVPRPNQEALERILRHHLGGDLPNVDLAAAALLALGGTGADCERWVRCARRRARHSSRAMTGDDLLEEIRGTRHARSTEEVYRYAIHEAGHALVLAVERPGALVIASIRETGDAQGGVVSDRRHLGLMTRKEIAGELRMLLGGRAAEEVVFGDVSAGAGGSADSDLARATALAVSALHAYGLDDGEDGLLWRGMPTPDALAAMLTARPDLGRRITAMLATAYAEAKDLITIRRKDLDAVAQLLIDRETVGGREIDALVSGMRI</sequence>
<dbReference type="GO" id="GO:0004176">
    <property type="term" value="F:ATP-dependent peptidase activity"/>
    <property type="evidence" value="ECO:0007669"/>
    <property type="project" value="InterPro"/>
</dbReference>
<keyword evidence="2" id="KW-0645">Protease</keyword>
<dbReference type="Gene3D" id="1.20.58.760">
    <property type="entry name" value="Peptidase M41"/>
    <property type="match status" value="1"/>
</dbReference>
<name>A0A2B8BIC9_9PROT</name>
<dbReference type="EMBL" id="PDKW01000039">
    <property type="protein sequence ID" value="PGH57691.1"/>
    <property type="molecule type" value="Genomic_DNA"/>
</dbReference>
<keyword evidence="2" id="KW-0378">Hydrolase</keyword>
<dbReference type="GO" id="GO:0006508">
    <property type="term" value="P:proteolysis"/>
    <property type="evidence" value="ECO:0007669"/>
    <property type="project" value="UniProtKB-KW"/>
</dbReference>
<accession>A0A2B8BIC9</accession>
<dbReference type="Pfam" id="PF00004">
    <property type="entry name" value="AAA"/>
    <property type="match status" value="1"/>
</dbReference>
<dbReference type="Proteomes" id="UP000225379">
    <property type="component" value="Unassembled WGS sequence"/>
</dbReference>
<evidence type="ECO:0000259" key="1">
    <source>
        <dbReference type="SMART" id="SM00382"/>
    </source>
</evidence>
<keyword evidence="3" id="KW-1185">Reference proteome</keyword>